<dbReference type="GO" id="GO:0005975">
    <property type="term" value="P:carbohydrate metabolic process"/>
    <property type="evidence" value="ECO:0007669"/>
    <property type="project" value="InterPro"/>
</dbReference>
<evidence type="ECO:0000256" key="3">
    <source>
        <dbReference type="ARBA" id="ARBA00022824"/>
    </source>
</evidence>
<sequence>MQNMKLMFFYSLQILHWCFIVPLTFLCLNMPNFSTMTHILLPIFVYLSTATASIYLFLQDAGIGTSIDSFYEYLLKIFVYAPRYVEVNMDSAAIVWPLFNSLQAFWPGLQVLAGDINPAIRTHAAFLSVWRRYGFTPEGFNLASLSVQYKSLSGFKVGTFEDVLCYTLRALVGLVLGVRYLDAGRDMIASLQYGTRCPCGYCHISDVEHHKQEDHMESFFLAETVKYLWLLFDLAVGPDNLVENGPYKYVFSTEGHLLPATPQISLAREHCLYYGAYCRSGDLRQTYFVPESEKDKKECNDTKFYDSWTKDTYSSDYTTFEPSAVSGSIKGFCPGLNHGQKFGLLYAHLTDERHDYETNEVQQKESTTVQSHSVLVLRSQSSDHLVPEYGSDRNDSQTHESDGTT</sequence>
<dbReference type="PANTHER" id="PTHR45679">
    <property type="entry name" value="ER DEGRADATION-ENHANCING ALPHA-MANNOSIDASE-LIKE PROTEIN 2"/>
    <property type="match status" value="1"/>
</dbReference>
<dbReference type="SUPFAM" id="SSF48225">
    <property type="entry name" value="Seven-hairpin glycosidases"/>
    <property type="match status" value="1"/>
</dbReference>
<dbReference type="PANTHER" id="PTHR45679:SF6">
    <property type="entry name" value="ER DEGRADATION-ENHANCING ALPHA-MANNOSIDASE-LIKE PROTEIN 2"/>
    <property type="match status" value="1"/>
</dbReference>
<comment type="cofactor">
    <cofactor evidence="5">
        <name>Ca(2+)</name>
        <dbReference type="ChEBI" id="CHEBI:29108"/>
    </cofactor>
</comment>
<dbReference type="GO" id="GO:0004571">
    <property type="term" value="F:mannosyl-oligosaccharide 1,2-alpha-mannosidase activity"/>
    <property type="evidence" value="ECO:0007669"/>
    <property type="project" value="InterPro"/>
</dbReference>
<dbReference type="AlphaFoldDB" id="A0AAQ3MS95"/>
<evidence type="ECO:0000256" key="2">
    <source>
        <dbReference type="ARBA" id="ARBA00007658"/>
    </source>
</evidence>
<feature type="binding site" evidence="5">
    <location>
        <position position="253"/>
    </location>
    <ligand>
        <name>Ca(2+)</name>
        <dbReference type="ChEBI" id="CHEBI:29108"/>
    </ligand>
</feature>
<feature type="transmembrane region" description="Helical" evidence="7">
    <location>
        <begin position="6"/>
        <end position="27"/>
    </location>
</feature>
<organism evidence="8 9">
    <name type="scientific">Vigna mungo</name>
    <name type="common">Black gram</name>
    <name type="synonym">Phaseolus mungo</name>
    <dbReference type="NCBI Taxonomy" id="3915"/>
    <lineage>
        <taxon>Eukaryota</taxon>
        <taxon>Viridiplantae</taxon>
        <taxon>Streptophyta</taxon>
        <taxon>Embryophyta</taxon>
        <taxon>Tracheophyta</taxon>
        <taxon>Spermatophyta</taxon>
        <taxon>Magnoliopsida</taxon>
        <taxon>eudicotyledons</taxon>
        <taxon>Gunneridae</taxon>
        <taxon>Pentapetalae</taxon>
        <taxon>rosids</taxon>
        <taxon>fabids</taxon>
        <taxon>Fabales</taxon>
        <taxon>Fabaceae</taxon>
        <taxon>Papilionoideae</taxon>
        <taxon>50 kb inversion clade</taxon>
        <taxon>NPAAA clade</taxon>
        <taxon>indigoferoid/millettioid clade</taxon>
        <taxon>Phaseoleae</taxon>
        <taxon>Vigna</taxon>
    </lineage>
</organism>
<accession>A0AAQ3MS95</accession>
<evidence type="ECO:0000256" key="5">
    <source>
        <dbReference type="PIRSR" id="PIRSR601382-2"/>
    </source>
</evidence>
<keyword evidence="7" id="KW-1133">Transmembrane helix</keyword>
<dbReference type="GO" id="GO:1904380">
    <property type="term" value="P:endoplasmic reticulum mannose trimming"/>
    <property type="evidence" value="ECO:0007669"/>
    <property type="project" value="InterPro"/>
</dbReference>
<dbReference type="InterPro" id="IPR036026">
    <property type="entry name" value="Seven-hairpin_glycosidases"/>
</dbReference>
<dbReference type="GO" id="GO:0005509">
    <property type="term" value="F:calcium ion binding"/>
    <property type="evidence" value="ECO:0007669"/>
    <property type="project" value="InterPro"/>
</dbReference>
<name>A0AAQ3MS95_VIGMU</name>
<dbReference type="InterPro" id="IPR012341">
    <property type="entry name" value="6hp_glycosidase-like_sf"/>
</dbReference>
<comment type="similarity">
    <text evidence="2">Belongs to the glycosyl hydrolase 47 family.</text>
</comment>
<dbReference type="Pfam" id="PF01532">
    <property type="entry name" value="Glyco_hydro_47"/>
    <property type="match status" value="1"/>
</dbReference>
<protein>
    <recommendedName>
        <fullName evidence="10">Alpha-1,2-Mannosidase</fullName>
    </recommendedName>
</protein>
<dbReference type="GO" id="GO:0016020">
    <property type="term" value="C:membrane"/>
    <property type="evidence" value="ECO:0007669"/>
    <property type="project" value="InterPro"/>
</dbReference>
<keyword evidence="5" id="KW-0479">Metal-binding</keyword>
<dbReference type="Proteomes" id="UP001374535">
    <property type="component" value="Chromosome 9"/>
</dbReference>
<evidence type="ECO:0008006" key="10">
    <source>
        <dbReference type="Google" id="ProtNLM"/>
    </source>
</evidence>
<evidence type="ECO:0000313" key="9">
    <source>
        <dbReference type="Proteomes" id="UP001374535"/>
    </source>
</evidence>
<dbReference type="InterPro" id="IPR001382">
    <property type="entry name" value="Glyco_hydro_47"/>
</dbReference>
<gene>
    <name evidence="8" type="ORF">V8G54_028226</name>
</gene>
<dbReference type="EMBL" id="CP144692">
    <property type="protein sequence ID" value="WVY96075.1"/>
    <property type="molecule type" value="Genomic_DNA"/>
</dbReference>
<evidence type="ECO:0000256" key="4">
    <source>
        <dbReference type="ARBA" id="ARBA00023180"/>
    </source>
</evidence>
<proteinExistence type="inferred from homology"/>
<keyword evidence="9" id="KW-1185">Reference proteome</keyword>
<feature type="region of interest" description="Disordered" evidence="6">
    <location>
        <begin position="380"/>
        <end position="405"/>
    </location>
</feature>
<feature type="compositionally biased region" description="Basic and acidic residues" evidence="6">
    <location>
        <begin position="390"/>
        <end position="405"/>
    </location>
</feature>
<keyword evidence="4" id="KW-0325">Glycoprotein</keyword>
<dbReference type="Gene3D" id="1.50.10.10">
    <property type="match status" value="1"/>
</dbReference>
<keyword evidence="7" id="KW-0472">Membrane</keyword>
<evidence type="ECO:0000256" key="6">
    <source>
        <dbReference type="SAM" id="MobiDB-lite"/>
    </source>
</evidence>
<dbReference type="InterPro" id="IPR044674">
    <property type="entry name" value="EDEM1/2/3"/>
</dbReference>
<comment type="subcellular location">
    <subcellularLocation>
        <location evidence="1">Endoplasmic reticulum</location>
    </subcellularLocation>
</comment>
<evidence type="ECO:0000256" key="1">
    <source>
        <dbReference type="ARBA" id="ARBA00004240"/>
    </source>
</evidence>
<keyword evidence="3" id="KW-0256">Endoplasmic reticulum</keyword>
<dbReference type="GO" id="GO:0044322">
    <property type="term" value="C:endoplasmic reticulum quality control compartment"/>
    <property type="evidence" value="ECO:0007669"/>
    <property type="project" value="GOC"/>
</dbReference>
<evidence type="ECO:0000313" key="8">
    <source>
        <dbReference type="EMBL" id="WVY96075.1"/>
    </source>
</evidence>
<evidence type="ECO:0000256" key="7">
    <source>
        <dbReference type="SAM" id="Phobius"/>
    </source>
</evidence>
<keyword evidence="7" id="KW-0812">Transmembrane</keyword>
<feature type="transmembrane region" description="Helical" evidence="7">
    <location>
        <begin position="39"/>
        <end position="58"/>
    </location>
</feature>
<reference evidence="8 9" key="1">
    <citation type="journal article" date="2023" name="Life. Sci Alliance">
        <title>Evolutionary insights into 3D genome organization and epigenetic landscape of Vigna mungo.</title>
        <authorList>
            <person name="Junaid A."/>
            <person name="Singh B."/>
            <person name="Bhatia S."/>
        </authorList>
    </citation>
    <scope>NUCLEOTIDE SEQUENCE [LARGE SCALE GENOMIC DNA]</scope>
    <source>
        <strain evidence="8">Urdbean</strain>
    </source>
</reference>
<keyword evidence="5" id="KW-0106">Calcium</keyword>